<dbReference type="InterPro" id="IPR029058">
    <property type="entry name" value="AB_hydrolase_fold"/>
</dbReference>
<dbReference type="NCBIfam" id="TIGR02427">
    <property type="entry name" value="protocat_pcaD"/>
    <property type="match status" value="1"/>
</dbReference>
<dbReference type="Proteomes" id="UP000295765">
    <property type="component" value="Unassembled WGS sequence"/>
</dbReference>
<dbReference type="InterPro" id="IPR050471">
    <property type="entry name" value="AB_hydrolase"/>
</dbReference>
<dbReference type="PANTHER" id="PTHR43433">
    <property type="entry name" value="HYDROLASE, ALPHA/BETA FOLD FAMILY PROTEIN"/>
    <property type="match status" value="1"/>
</dbReference>
<comment type="caution">
    <text evidence="2">The sequence shown here is derived from an EMBL/GenBank/DDBJ whole genome shotgun (WGS) entry which is preliminary data.</text>
</comment>
<dbReference type="GO" id="GO:0042952">
    <property type="term" value="P:beta-ketoadipate pathway"/>
    <property type="evidence" value="ECO:0007669"/>
    <property type="project" value="InterPro"/>
</dbReference>
<keyword evidence="3" id="KW-1185">Reference proteome</keyword>
<dbReference type="RefSeq" id="WP_132545886.1">
    <property type="nucleotide sequence ID" value="NZ_SLWY01000038.1"/>
</dbReference>
<evidence type="ECO:0000259" key="1">
    <source>
        <dbReference type="Pfam" id="PF00561"/>
    </source>
</evidence>
<dbReference type="InterPro" id="IPR000073">
    <property type="entry name" value="AB_hydrolase_1"/>
</dbReference>
<dbReference type="PANTHER" id="PTHR43433:SF1">
    <property type="entry name" value="BLL5160 PROTEIN"/>
    <property type="match status" value="1"/>
</dbReference>
<dbReference type="SUPFAM" id="SSF53474">
    <property type="entry name" value="alpha/beta-Hydrolases"/>
    <property type="match status" value="1"/>
</dbReference>
<gene>
    <name evidence="2" type="ORF">EV699_13812</name>
</gene>
<organism evidence="2 3">
    <name type="scientific">Plasticicumulans lactativorans</name>
    <dbReference type="NCBI Taxonomy" id="1133106"/>
    <lineage>
        <taxon>Bacteria</taxon>
        <taxon>Pseudomonadati</taxon>
        <taxon>Pseudomonadota</taxon>
        <taxon>Gammaproteobacteria</taxon>
        <taxon>Candidatus Competibacteraceae</taxon>
        <taxon>Plasticicumulans</taxon>
    </lineage>
</organism>
<protein>
    <submittedName>
        <fullName evidence="2">3-oxoadipate enol-lactonase</fullName>
    </submittedName>
</protein>
<dbReference type="OrthoDB" id="9793083at2"/>
<dbReference type="PRINTS" id="PR00111">
    <property type="entry name" value="ABHYDROLASE"/>
</dbReference>
<dbReference type="EMBL" id="SLWY01000038">
    <property type="protein sequence ID" value="TCO75808.1"/>
    <property type="molecule type" value="Genomic_DNA"/>
</dbReference>
<dbReference type="Gene3D" id="3.40.50.1820">
    <property type="entry name" value="alpha/beta hydrolase"/>
    <property type="match status" value="1"/>
</dbReference>
<reference evidence="2 3" key="1">
    <citation type="submission" date="2019-03" db="EMBL/GenBank/DDBJ databases">
        <title>Genomic Encyclopedia of Type Strains, Phase IV (KMG-IV): sequencing the most valuable type-strain genomes for metagenomic binning, comparative biology and taxonomic classification.</title>
        <authorList>
            <person name="Goeker M."/>
        </authorList>
    </citation>
    <scope>NUCLEOTIDE SEQUENCE [LARGE SCALE GENOMIC DNA]</scope>
    <source>
        <strain evidence="2 3">DSM 25287</strain>
    </source>
</reference>
<sequence length="259" mass="26866">MPSIDIAGSTFNYRFDGPSGASVLVLSNSLGTDLTMWEPQMPAFTRHFRVLRYDTRGHGASAATPGPYRIAQLGADVLALLDALGLDRVHFCGLSMGGMIGQWLGVNAGARLGRLVLCNTAALIGPAELWDKRIAAVEAGGMAAITDGVIARWFTDAFVAGHPEAVAPVRAVLEATDPAGYTAACAAVRDMDQRAAVAAITVPTLVIAGTHDLATPPADGRFLAGAIPGARYLELPAAHLSNIEDADAFTAGVLDFLAA</sequence>
<proteinExistence type="predicted"/>
<evidence type="ECO:0000313" key="3">
    <source>
        <dbReference type="Proteomes" id="UP000295765"/>
    </source>
</evidence>
<dbReference type="AlphaFoldDB" id="A0A4R2KZV1"/>
<dbReference type="GO" id="GO:0047570">
    <property type="term" value="F:3-oxoadipate enol-lactonase activity"/>
    <property type="evidence" value="ECO:0007669"/>
    <property type="project" value="InterPro"/>
</dbReference>
<evidence type="ECO:0000313" key="2">
    <source>
        <dbReference type="EMBL" id="TCO75808.1"/>
    </source>
</evidence>
<feature type="domain" description="AB hydrolase-1" evidence="1">
    <location>
        <begin position="23"/>
        <end position="131"/>
    </location>
</feature>
<dbReference type="Pfam" id="PF00561">
    <property type="entry name" value="Abhydrolase_1"/>
    <property type="match status" value="1"/>
</dbReference>
<accession>A0A4R2KZV1</accession>
<name>A0A4R2KZV1_9GAMM</name>
<dbReference type="InterPro" id="IPR026968">
    <property type="entry name" value="PcaD/CatD"/>
</dbReference>